<evidence type="ECO:0000313" key="4">
    <source>
        <dbReference type="RefSeq" id="XP_027088056.1"/>
    </source>
</evidence>
<dbReference type="InterPro" id="IPR038763">
    <property type="entry name" value="DHH_sf"/>
</dbReference>
<dbReference type="Proteomes" id="UP001652660">
    <property type="component" value="Chromosome 9e"/>
</dbReference>
<dbReference type="PANTHER" id="PTHR12112">
    <property type="entry name" value="BNIP - RELATED"/>
    <property type="match status" value="1"/>
</dbReference>
<dbReference type="Pfam" id="PF02833">
    <property type="entry name" value="DHHA2"/>
    <property type="match status" value="1"/>
</dbReference>
<name>A0A6P6UCR2_COFAR</name>
<protein>
    <submittedName>
        <fullName evidence="4">Uncharacterized protein isoform X1</fullName>
    </submittedName>
</protein>
<dbReference type="RefSeq" id="XP_027088056.1">
    <property type="nucleotide sequence ID" value="XM_027232255.2"/>
</dbReference>
<evidence type="ECO:0000313" key="3">
    <source>
        <dbReference type="Proteomes" id="UP001652660"/>
    </source>
</evidence>
<dbReference type="SUPFAM" id="SSF64182">
    <property type="entry name" value="DHH phosphoesterases"/>
    <property type="match status" value="1"/>
</dbReference>
<reference evidence="3" key="1">
    <citation type="journal article" date="2025" name="Foods">
        <title>Unveiling the Microbial Signatures of Arabica Coffee Cherries: Insights into Ripeness Specific Diversity, Functional Traits, and Implications for Quality and Safety.</title>
        <authorList>
            <consortium name="RefSeq"/>
            <person name="Tenea G.N."/>
            <person name="Cifuentes V."/>
            <person name="Reyes P."/>
            <person name="Cevallos-Vallejos M."/>
        </authorList>
    </citation>
    <scope>NUCLEOTIDE SEQUENCE [LARGE SCALE GENOMIC DNA]</scope>
</reference>
<accession>A0A6P6UCR2</accession>
<feature type="region of interest" description="Disordered" evidence="1">
    <location>
        <begin position="61"/>
        <end position="85"/>
    </location>
</feature>
<gene>
    <name evidence="4" type="primary">LOC113709482</name>
</gene>
<reference evidence="4" key="2">
    <citation type="submission" date="2025-08" db="UniProtKB">
        <authorList>
            <consortium name="RefSeq"/>
        </authorList>
    </citation>
    <scope>IDENTIFICATION</scope>
    <source>
        <tissue evidence="4">Leaves</tissue>
    </source>
</reference>
<dbReference type="PANTHER" id="PTHR12112:SF52">
    <property type="entry name" value="DHHA2 DOMAIN-CONTAINING PROTEIN"/>
    <property type="match status" value="1"/>
</dbReference>
<dbReference type="InterPro" id="IPR038222">
    <property type="entry name" value="DHHA2_dom_sf"/>
</dbReference>
<dbReference type="GeneID" id="113709482"/>
<dbReference type="GO" id="GO:0005737">
    <property type="term" value="C:cytoplasm"/>
    <property type="evidence" value="ECO:0007669"/>
    <property type="project" value="TreeGrafter"/>
</dbReference>
<sequence>MRSSSASMAANRQQETYIRARDNPFFDGMRRGEAEIMDKGSNFNLNEKIAGESIMRTASDVSSRRSRKITSEVLENPSSPLKTSPSDIILEHYGRSASSTWSRISEATSSPLSEHQSALKFGVEDVNESQKEHPPKSSQANEVTQTLALTKPMIEQSYSVNKDRTNLSKVPLPPSAALFYNGYSPQMEVVESCQSIYKLNMYLRARKDDVNAGVPGRFLHAVIGPDICDVGSVASTIMYAFYLNESLQNKLFCTVPIINMTRADMESRAELKWLLDACHVDQSSLVFLDEIDLSYYDLFGSLKLVLLNCNKLPARQEALKEALVEIFSCSKHDDGYSWVKNATFGEEASCSTLIAEKFLLTTPEILAGQRFSRLLLAGILMDTGNLRSPLSTSKDNYMATLLINGAGRYGCNGLYQILRYKMYDVPELSIGEILQKDIKKWTKIGKLISGNSRLTVLNIGMSSIGISIAQLLSLDSTSNLEISHFQRLEKLSLLLIVSGYHDAEKNFKREILVSAESVELLKNLIQFMKSSAPDLPLKILHHPDLREEMKAFEVDRVTSRKTIERLLEEYIEVSN</sequence>
<dbReference type="Gene3D" id="3.10.310.20">
    <property type="entry name" value="DHHA2 domain"/>
    <property type="match status" value="1"/>
</dbReference>
<keyword evidence="3" id="KW-1185">Reference proteome</keyword>
<evidence type="ECO:0000259" key="2">
    <source>
        <dbReference type="Pfam" id="PF02833"/>
    </source>
</evidence>
<proteinExistence type="predicted"/>
<feature type="compositionally biased region" description="Polar residues" evidence="1">
    <location>
        <begin position="76"/>
        <end position="85"/>
    </location>
</feature>
<dbReference type="OrthoDB" id="374045at2759"/>
<feature type="domain" description="DHHA2" evidence="2">
    <location>
        <begin position="424"/>
        <end position="563"/>
    </location>
</feature>
<dbReference type="AlphaFoldDB" id="A0A6P6UCR2"/>
<dbReference type="GO" id="GO:0004309">
    <property type="term" value="F:exopolyphosphatase activity"/>
    <property type="evidence" value="ECO:0007669"/>
    <property type="project" value="TreeGrafter"/>
</dbReference>
<dbReference type="Gene3D" id="3.90.1640.10">
    <property type="entry name" value="inorganic pyrophosphatase (n-terminal core)"/>
    <property type="match status" value="1"/>
</dbReference>
<dbReference type="InterPro" id="IPR004097">
    <property type="entry name" value="DHHA2"/>
</dbReference>
<evidence type="ECO:0000256" key="1">
    <source>
        <dbReference type="SAM" id="MobiDB-lite"/>
    </source>
</evidence>
<organism evidence="3 4">
    <name type="scientific">Coffea arabica</name>
    <name type="common">Arabian coffee</name>
    <dbReference type="NCBI Taxonomy" id="13443"/>
    <lineage>
        <taxon>Eukaryota</taxon>
        <taxon>Viridiplantae</taxon>
        <taxon>Streptophyta</taxon>
        <taxon>Embryophyta</taxon>
        <taxon>Tracheophyta</taxon>
        <taxon>Spermatophyta</taxon>
        <taxon>Magnoliopsida</taxon>
        <taxon>eudicotyledons</taxon>
        <taxon>Gunneridae</taxon>
        <taxon>Pentapetalae</taxon>
        <taxon>asterids</taxon>
        <taxon>lamiids</taxon>
        <taxon>Gentianales</taxon>
        <taxon>Rubiaceae</taxon>
        <taxon>Ixoroideae</taxon>
        <taxon>Gardenieae complex</taxon>
        <taxon>Bertiereae - Coffeeae clade</taxon>
        <taxon>Coffeeae</taxon>
        <taxon>Coffea</taxon>
    </lineage>
</organism>